<accession>A0A183NBM6</accession>
<keyword evidence="2" id="KW-1185">Reference proteome</keyword>
<evidence type="ECO:0000313" key="1">
    <source>
        <dbReference type="EMBL" id="VDP56081.1"/>
    </source>
</evidence>
<dbReference type="Proteomes" id="UP000277204">
    <property type="component" value="Unassembled WGS sequence"/>
</dbReference>
<reference evidence="1 2" key="1">
    <citation type="submission" date="2018-11" db="EMBL/GenBank/DDBJ databases">
        <authorList>
            <consortium name="Pathogen Informatics"/>
        </authorList>
    </citation>
    <scope>NUCLEOTIDE SEQUENCE [LARGE SCALE GENOMIC DNA]</scope>
    <source>
        <strain evidence="1 2">Zambia</strain>
    </source>
</reference>
<dbReference type="AlphaFoldDB" id="A0A183NBM6"/>
<dbReference type="EMBL" id="UZAI01021646">
    <property type="protein sequence ID" value="VDP56081.1"/>
    <property type="molecule type" value="Genomic_DNA"/>
</dbReference>
<protein>
    <submittedName>
        <fullName evidence="1">Uncharacterized protein</fullName>
    </submittedName>
</protein>
<organism evidence="1 2">
    <name type="scientific">Schistosoma margrebowiei</name>
    <dbReference type="NCBI Taxonomy" id="48269"/>
    <lineage>
        <taxon>Eukaryota</taxon>
        <taxon>Metazoa</taxon>
        <taxon>Spiralia</taxon>
        <taxon>Lophotrochozoa</taxon>
        <taxon>Platyhelminthes</taxon>
        <taxon>Trematoda</taxon>
        <taxon>Digenea</taxon>
        <taxon>Strigeidida</taxon>
        <taxon>Schistosomatoidea</taxon>
        <taxon>Schistosomatidae</taxon>
        <taxon>Schistosoma</taxon>
    </lineage>
</organism>
<proteinExistence type="predicted"/>
<name>A0A183NBM6_9TREM</name>
<evidence type="ECO:0000313" key="2">
    <source>
        <dbReference type="Proteomes" id="UP000277204"/>
    </source>
</evidence>
<sequence length="144" mass="16190">MERKYSKPERLVKEKVGKPVTEIQGQRNGWMEHFEEVLNRPAPMNPPEMVAAPTDIPIDVTSSTNEVTMAINKIKSGIAAGPDNVLAEALKSDKEVTANMLHLLFREIWEDEQVPINSKEGHLNKTTKKGYLSKCENYRGITSL</sequence>
<gene>
    <name evidence="1" type="ORF">SMRZ_LOCUS25701</name>
</gene>